<dbReference type="Proteomes" id="UP001364156">
    <property type="component" value="Chromosome"/>
</dbReference>
<organism evidence="2 3">
    <name type="scientific">Roseovarius phycicola</name>
    <dbReference type="NCBI Taxonomy" id="3080976"/>
    <lineage>
        <taxon>Bacteria</taxon>
        <taxon>Pseudomonadati</taxon>
        <taxon>Pseudomonadota</taxon>
        <taxon>Alphaproteobacteria</taxon>
        <taxon>Rhodobacterales</taxon>
        <taxon>Roseobacteraceae</taxon>
        <taxon>Roseovarius</taxon>
    </lineage>
</organism>
<evidence type="ECO:0000256" key="1">
    <source>
        <dbReference type="SAM" id="MobiDB-lite"/>
    </source>
</evidence>
<gene>
    <name evidence="2" type="ORF">RZ517_14950</name>
</gene>
<name>A0ABZ2HDU1_9RHOB</name>
<dbReference type="RefSeq" id="WP_338548953.1">
    <property type="nucleotide sequence ID" value="NZ_CP146069.1"/>
</dbReference>
<dbReference type="EMBL" id="CP146069">
    <property type="protein sequence ID" value="WWR46055.1"/>
    <property type="molecule type" value="Genomic_DNA"/>
</dbReference>
<proteinExistence type="predicted"/>
<sequence length="61" mass="6850">MTKPKKGQKPKSKYNSSDVFVGVGKELLLVGLYGVKDLTGIDLHHKPKKGKSPWEKKWGEK</sequence>
<evidence type="ECO:0000313" key="2">
    <source>
        <dbReference type="EMBL" id="WWR46055.1"/>
    </source>
</evidence>
<keyword evidence="3" id="KW-1185">Reference proteome</keyword>
<feature type="region of interest" description="Disordered" evidence="1">
    <location>
        <begin position="42"/>
        <end position="61"/>
    </location>
</feature>
<feature type="compositionally biased region" description="Basic and acidic residues" evidence="1">
    <location>
        <begin position="52"/>
        <end position="61"/>
    </location>
</feature>
<reference evidence="2 3" key="1">
    <citation type="submission" date="2023-10" db="EMBL/GenBank/DDBJ databases">
        <title>Roseovarius strain S88 nov., isolated from a marine algae.</title>
        <authorList>
            <person name="Lee M.W."/>
            <person name="Lee J.K."/>
            <person name="Kim J.M."/>
            <person name="Choi D.G."/>
            <person name="Baek J.H."/>
            <person name="Bayburt H."/>
            <person name="Jung J.J."/>
            <person name="Han D.M."/>
            <person name="Jeon C.O."/>
        </authorList>
    </citation>
    <scope>NUCLEOTIDE SEQUENCE [LARGE SCALE GENOMIC DNA]</scope>
    <source>
        <strain evidence="2 3">S88</strain>
    </source>
</reference>
<accession>A0ABZ2HDU1</accession>
<protein>
    <submittedName>
        <fullName evidence="2">Uncharacterized protein</fullName>
    </submittedName>
</protein>
<evidence type="ECO:0000313" key="3">
    <source>
        <dbReference type="Proteomes" id="UP001364156"/>
    </source>
</evidence>